<evidence type="ECO:0000259" key="2">
    <source>
        <dbReference type="Pfam" id="PF16117"/>
    </source>
</evidence>
<sequence>MHRNVWLRIVVTAALALIPSLAFAEPSPQEPSAFFLTRSENRNQVHYAVRLDEACHPVGNKPVRVYWRMLERGESEVEDLLGVEQPAYGLEDTQQVALTPDGGRVRIRLRAFADRPIDLTTTQVQGGGCAVQAWTKFGAGPAQLLHIYVKTSWPFSVDFVRLDGVSADGRTQTELLRN</sequence>
<reference evidence="3 6" key="2">
    <citation type="submission" date="2019-07" db="EMBL/GenBank/DDBJ databases">
        <title>Whole genome shotgun sequence of Myxococcus fulvus NBRC 100333.</title>
        <authorList>
            <person name="Hosoyama A."/>
            <person name="Uohara A."/>
            <person name="Ohji S."/>
            <person name="Ichikawa N."/>
        </authorList>
    </citation>
    <scope>NUCLEOTIDE SEQUENCE [LARGE SCALE GENOMIC DNA]</scope>
    <source>
        <strain evidence="3 6">NBRC 100333</strain>
    </source>
</reference>
<dbReference type="RefSeq" id="WP_245772445.1">
    <property type="nucleotide sequence ID" value="NZ_BJXR01000036.1"/>
</dbReference>
<dbReference type="Pfam" id="PF16117">
    <property type="entry name" value="DUF4833"/>
    <property type="match status" value="1"/>
</dbReference>
<dbReference type="InterPro" id="IPR032269">
    <property type="entry name" value="DUF4833"/>
</dbReference>
<evidence type="ECO:0000313" key="3">
    <source>
        <dbReference type="EMBL" id="GEN09964.1"/>
    </source>
</evidence>
<dbReference type="AlphaFoldDB" id="A0A511T715"/>
<accession>A0A511T715</accession>
<dbReference type="Proteomes" id="UP000183760">
    <property type="component" value="Unassembled WGS sequence"/>
</dbReference>
<comment type="caution">
    <text evidence="3">The sequence shown here is derived from an EMBL/GenBank/DDBJ whole genome shotgun (WGS) entry which is preliminary data.</text>
</comment>
<feature type="domain" description="DUF4833" evidence="2">
    <location>
        <begin position="34"/>
        <end position="171"/>
    </location>
</feature>
<name>A0A511T715_MYXFU</name>
<gene>
    <name evidence="3" type="ORF">MFU01_50010</name>
    <name evidence="4" type="ORF">SAMN05443572_107131</name>
</gene>
<dbReference type="Proteomes" id="UP000321514">
    <property type="component" value="Unassembled WGS sequence"/>
</dbReference>
<reference evidence="4 5" key="1">
    <citation type="submission" date="2016-10" db="EMBL/GenBank/DDBJ databases">
        <authorList>
            <person name="Varghese N."/>
            <person name="Submissions S."/>
        </authorList>
    </citation>
    <scope>NUCLEOTIDE SEQUENCE [LARGE SCALE GENOMIC DNA]</scope>
    <source>
        <strain evidence="4 5">DSM 16525</strain>
    </source>
</reference>
<evidence type="ECO:0000313" key="5">
    <source>
        <dbReference type="Proteomes" id="UP000183760"/>
    </source>
</evidence>
<feature type="chain" id="PRO_5022868542" description="DUF4833 domain-containing protein" evidence="1">
    <location>
        <begin position="25"/>
        <end position="178"/>
    </location>
</feature>
<organism evidence="3 6">
    <name type="scientific">Myxococcus fulvus</name>
    <dbReference type="NCBI Taxonomy" id="33"/>
    <lineage>
        <taxon>Bacteria</taxon>
        <taxon>Pseudomonadati</taxon>
        <taxon>Myxococcota</taxon>
        <taxon>Myxococcia</taxon>
        <taxon>Myxococcales</taxon>
        <taxon>Cystobacterineae</taxon>
        <taxon>Myxococcaceae</taxon>
        <taxon>Myxococcus</taxon>
    </lineage>
</organism>
<evidence type="ECO:0000256" key="1">
    <source>
        <dbReference type="SAM" id="SignalP"/>
    </source>
</evidence>
<keyword evidence="5" id="KW-1185">Reference proteome</keyword>
<dbReference type="STRING" id="1334629.MFUL124B02_20085"/>
<dbReference type="EMBL" id="BJXR01000036">
    <property type="protein sequence ID" value="GEN09964.1"/>
    <property type="molecule type" value="Genomic_DNA"/>
</dbReference>
<keyword evidence="1" id="KW-0732">Signal</keyword>
<protein>
    <recommendedName>
        <fullName evidence="2">DUF4833 domain-containing protein</fullName>
    </recommendedName>
</protein>
<proteinExistence type="predicted"/>
<feature type="signal peptide" evidence="1">
    <location>
        <begin position="1"/>
        <end position="24"/>
    </location>
</feature>
<dbReference type="EMBL" id="FOIB01000007">
    <property type="protein sequence ID" value="SEU25609.1"/>
    <property type="molecule type" value="Genomic_DNA"/>
</dbReference>
<evidence type="ECO:0000313" key="6">
    <source>
        <dbReference type="Proteomes" id="UP000321514"/>
    </source>
</evidence>
<evidence type="ECO:0000313" key="4">
    <source>
        <dbReference type="EMBL" id="SEU25609.1"/>
    </source>
</evidence>